<dbReference type="Pfam" id="PF12705">
    <property type="entry name" value="PDDEXK_1"/>
    <property type="match status" value="1"/>
</dbReference>
<dbReference type="InterPro" id="IPR014016">
    <property type="entry name" value="UvrD-like_ATP-bd"/>
</dbReference>
<proteinExistence type="predicted"/>
<dbReference type="Gene3D" id="3.90.320.10">
    <property type="match status" value="1"/>
</dbReference>
<sequence length="1091" mass="117754">MRAMDRLKSTSALLERILAAPGGTVVVTGPAASGKTAAALDLYRSAASADGRSRAMMIVPNAPTAAYVRRRLLAESAAGVVVAPQVLTFTALARRIVCDDPDQPAATTLTAFRRQLLLRRIIDELHAKGDLDGFRSVVDTRGLVTAVDAAIAELKRAAVEPDQLAAVIGNDPAKRALRAVYQRYQQQLHAANAYDLEGQMWLARDRLADWAGRDRRPPALADLAVVAVDGFTDFTPTQLDILRLLSGWADHLLVTLPHVKGGHERLWHWTGRTLERLRNAFGEELSVIPIDLPPRGGVAGLWDRVFEHDPGDLDLPADISLIVAAGVEQEIAAAAASIKRLLLGRRAGSIAVLTRSLAAYRPAIQRIFADADIPIAEAPVAITETPAVRFLLAAATIAPQLDSEAVLAVIGNSYFRPGALGDFDGRTVATAQALIREGNVLSSAKAYADAAERFARRARQNVPDDNDDESLQPSALLASPDGIEQAAEMLQRLFDLPTDDLPALAEALELPRAICQQGDAPGIARDLRALAAMESALGQLPDPAPLQHIRDALAVVQCPPARTESLVDVLDALDARAVRYDHVFLLGLTEGQFPRRFVDSPLLSDRDRQAFSSRGIQIDLRDDLTAREMLLFYLAVSRCDGAMTLGTLESDAAGKPSAASPFLLALTRPIGGLGDVPTETAPLGRIAPPPEAIVSPREAVNRAWCDLFDAGSPAPNRAMAWAARQAPAAVGRTAMGLWARSRRMRAGPCDSFDGRISDSDLLAGLRSHYPAEAIFSASQLEQYAGCPWRYFAAYVLDLAEPTTPQQSLRAVTRGQLCHEMLFEALTALATAHGRPLHLPKIAEDDLAAAIDDAAAAVAARAERLSPPPYPALWRVEIDQLTRRVRRYLLDQRNISAWPAAYLHFELAFGMSGRRRGDNDLADDASTDEPIRIDTSAGPIRLRGRIDRVDRIDSDDHAGLLVIDYKTGTPPTRKSIGRGLHVQIPLYAEAARQLLDQESLGGAYHRIADVGKIVSFAALKVSRGALRPDAAYADDHQSAMAAVGAHVEGMAGGCFDVLPKHDCPTWCSFRQICHFVRWRAELKTADGGEDGP</sequence>
<dbReference type="PANTHER" id="PTHR11070">
    <property type="entry name" value="UVRD / RECB / PCRA DNA HELICASE FAMILY MEMBER"/>
    <property type="match status" value="1"/>
</dbReference>
<dbReference type="AlphaFoldDB" id="A0A0F9VFM2"/>
<dbReference type="GO" id="GO:0003677">
    <property type="term" value="F:DNA binding"/>
    <property type="evidence" value="ECO:0007669"/>
    <property type="project" value="InterPro"/>
</dbReference>
<dbReference type="InterPro" id="IPR011604">
    <property type="entry name" value="PDDEXK-like_dom_sf"/>
</dbReference>
<name>A0A0F9VFM2_9ZZZZ</name>
<comment type="caution">
    <text evidence="6">The sequence shown here is derived from an EMBL/GenBank/DDBJ whole genome shotgun (WGS) entry which is preliminary data.</text>
</comment>
<organism evidence="6">
    <name type="scientific">marine sediment metagenome</name>
    <dbReference type="NCBI Taxonomy" id="412755"/>
    <lineage>
        <taxon>unclassified sequences</taxon>
        <taxon>metagenomes</taxon>
        <taxon>ecological metagenomes</taxon>
    </lineage>
</organism>
<evidence type="ECO:0000256" key="2">
    <source>
        <dbReference type="ARBA" id="ARBA00022801"/>
    </source>
</evidence>
<evidence type="ECO:0000259" key="5">
    <source>
        <dbReference type="PROSITE" id="PS51198"/>
    </source>
</evidence>
<accession>A0A0F9VFM2</accession>
<dbReference type="PROSITE" id="PS51198">
    <property type="entry name" value="UVRD_HELICASE_ATP_BIND"/>
    <property type="match status" value="1"/>
</dbReference>
<keyword evidence="4" id="KW-0067">ATP-binding</keyword>
<evidence type="ECO:0000256" key="1">
    <source>
        <dbReference type="ARBA" id="ARBA00022741"/>
    </source>
</evidence>
<feature type="domain" description="UvrD-like helicase ATP-binding" evidence="5">
    <location>
        <begin position="8"/>
        <end position="297"/>
    </location>
</feature>
<dbReference type="GO" id="GO:0005524">
    <property type="term" value="F:ATP binding"/>
    <property type="evidence" value="ECO:0007669"/>
    <property type="project" value="UniProtKB-KW"/>
</dbReference>
<evidence type="ECO:0000256" key="3">
    <source>
        <dbReference type="ARBA" id="ARBA00022806"/>
    </source>
</evidence>
<keyword evidence="3" id="KW-0347">Helicase</keyword>
<reference evidence="6" key="1">
    <citation type="journal article" date="2015" name="Nature">
        <title>Complex archaea that bridge the gap between prokaryotes and eukaryotes.</title>
        <authorList>
            <person name="Spang A."/>
            <person name="Saw J.H."/>
            <person name="Jorgensen S.L."/>
            <person name="Zaremba-Niedzwiedzka K."/>
            <person name="Martijn J."/>
            <person name="Lind A.E."/>
            <person name="van Eijk R."/>
            <person name="Schleper C."/>
            <person name="Guy L."/>
            <person name="Ettema T.J."/>
        </authorList>
    </citation>
    <scope>NUCLEOTIDE SEQUENCE</scope>
</reference>
<gene>
    <name evidence="6" type="ORF">LCGC14_0489910</name>
</gene>
<keyword evidence="2" id="KW-0378">Hydrolase</keyword>
<dbReference type="InterPro" id="IPR027417">
    <property type="entry name" value="P-loop_NTPase"/>
</dbReference>
<dbReference type="SUPFAM" id="SSF52540">
    <property type="entry name" value="P-loop containing nucleoside triphosphate hydrolases"/>
    <property type="match status" value="1"/>
</dbReference>
<dbReference type="EMBL" id="LAZR01000549">
    <property type="protein sequence ID" value="KKN64613.1"/>
    <property type="molecule type" value="Genomic_DNA"/>
</dbReference>
<dbReference type="InterPro" id="IPR049035">
    <property type="entry name" value="ADDB_N"/>
</dbReference>
<evidence type="ECO:0000313" key="6">
    <source>
        <dbReference type="EMBL" id="KKN64613.1"/>
    </source>
</evidence>
<dbReference type="GO" id="GO:0016787">
    <property type="term" value="F:hydrolase activity"/>
    <property type="evidence" value="ECO:0007669"/>
    <property type="project" value="UniProtKB-KW"/>
</dbReference>
<dbReference type="InterPro" id="IPR000212">
    <property type="entry name" value="DNA_helicase_UvrD/REP"/>
</dbReference>
<dbReference type="InterPro" id="IPR038726">
    <property type="entry name" value="PDDEXK_AddAB-type"/>
</dbReference>
<dbReference type="Pfam" id="PF21445">
    <property type="entry name" value="ADDB_N"/>
    <property type="match status" value="1"/>
</dbReference>
<evidence type="ECO:0000256" key="4">
    <source>
        <dbReference type="ARBA" id="ARBA00022840"/>
    </source>
</evidence>
<keyword evidence="1" id="KW-0547">Nucleotide-binding</keyword>
<protein>
    <recommendedName>
        <fullName evidence="5">UvrD-like helicase ATP-binding domain-containing protein</fullName>
    </recommendedName>
</protein>
<dbReference type="GO" id="GO:0003678">
    <property type="term" value="F:DNA helicase activity"/>
    <property type="evidence" value="ECO:0007669"/>
    <property type="project" value="InterPro"/>
</dbReference>
<dbReference type="InterPro" id="IPR013986">
    <property type="entry name" value="DExx_box_DNA_helicase_dom_sf"/>
</dbReference>
<dbReference type="Gene3D" id="1.10.10.160">
    <property type="match status" value="1"/>
</dbReference>
<dbReference type="Gene3D" id="3.40.50.300">
    <property type="entry name" value="P-loop containing nucleotide triphosphate hydrolases"/>
    <property type="match status" value="3"/>
</dbReference>